<name>A0A7L4ZX54_9BACT</name>
<accession>A0A7L4ZX54</accession>
<dbReference type="AlphaFoldDB" id="A0A7L4ZX54"/>
<gene>
    <name evidence="1" type="ORF">F0P96_09660</name>
</gene>
<proteinExistence type="predicted"/>
<protein>
    <submittedName>
        <fullName evidence="1">Uncharacterized protein</fullName>
    </submittedName>
</protein>
<dbReference type="RefSeq" id="WP_151078654.1">
    <property type="nucleotide sequence ID" value="NZ_CP047647.1"/>
</dbReference>
<evidence type="ECO:0000313" key="2">
    <source>
        <dbReference type="Proteomes" id="UP000326380"/>
    </source>
</evidence>
<organism evidence="1 2">
    <name type="scientific">Hymenobacter busanensis</name>
    <dbReference type="NCBI Taxonomy" id="2607656"/>
    <lineage>
        <taxon>Bacteria</taxon>
        <taxon>Pseudomonadati</taxon>
        <taxon>Bacteroidota</taxon>
        <taxon>Cytophagia</taxon>
        <taxon>Cytophagales</taxon>
        <taxon>Hymenobacteraceae</taxon>
        <taxon>Hymenobacter</taxon>
    </lineage>
</organism>
<evidence type="ECO:0000313" key="1">
    <source>
        <dbReference type="EMBL" id="KAA9333234.1"/>
    </source>
</evidence>
<dbReference type="EMBL" id="VTWU01000003">
    <property type="protein sequence ID" value="KAA9333234.1"/>
    <property type="molecule type" value="Genomic_DNA"/>
</dbReference>
<sequence>MDDLRTTLGTFSPDDRKEFLRFLQRQRRKEKGRKDANLCELLWHKRELSTEALLARLYPEEPNPVAYYALRKRLLRQVTDFLLLKQRDQDPTAASTVRGQLSLAQHLFEAGVPRLAWATLRKAEKLAAQNEQYELLNTVYNLQIEHAHSEHAEPIDDIIRRRNRNKPAAEEEERAAIAYSLMRQRLKLARTQGRSVTSFDEIMQDVLREYDLQEAFARRPSLLYRLLSIARSAMLVRRDFASFEPFVRRCYHLMEKRHGFAPAQRAYQLGLLYMIAHALYRNRRFTESVAYLEQLRGLLANGARSLQAEFYPKYIFLLAANNAFLHRNAESIQLLEELLRTQTLNPRDQLTAQLGLGFHYFAEGKYQRTNHTLQAIGRTDHWCEEKMGVEWLLNKNMGELLTQLEMGNADVAGHRLRAIDRLVRDRFGPDGGSYRYVLSYLALVRELIENPDAAARPEFAQSVAQMPRFLPLEREDLQALSFYAWLKARAVGRPYYQVLLELAETPPVLVKTPA</sequence>
<reference evidence="1 2" key="1">
    <citation type="submission" date="2019-09" db="EMBL/GenBank/DDBJ databases">
        <title>Genome sequence of Hymenobacter sp. M3.</title>
        <authorList>
            <person name="Srinivasan S."/>
        </authorList>
    </citation>
    <scope>NUCLEOTIDE SEQUENCE [LARGE SCALE GENOMIC DNA]</scope>
    <source>
        <strain evidence="1 2">M3</strain>
    </source>
</reference>
<dbReference type="Proteomes" id="UP000326380">
    <property type="component" value="Unassembled WGS sequence"/>
</dbReference>
<keyword evidence="2" id="KW-1185">Reference proteome</keyword>
<comment type="caution">
    <text evidence="1">The sequence shown here is derived from an EMBL/GenBank/DDBJ whole genome shotgun (WGS) entry which is preliminary data.</text>
</comment>